<protein>
    <submittedName>
        <fullName evidence="2">Uncharacterized protein</fullName>
    </submittedName>
</protein>
<feature type="compositionally biased region" description="Basic and acidic residues" evidence="1">
    <location>
        <begin position="38"/>
        <end position="50"/>
    </location>
</feature>
<gene>
    <name evidence="2" type="ORF">SAY86_005037</name>
</gene>
<dbReference type="Proteomes" id="UP001346149">
    <property type="component" value="Unassembled WGS sequence"/>
</dbReference>
<comment type="caution">
    <text evidence="2">The sequence shown here is derived from an EMBL/GenBank/DDBJ whole genome shotgun (WGS) entry which is preliminary data.</text>
</comment>
<evidence type="ECO:0000313" key="3">
    <source>
        <dbReference type="Proteomes" id="UP001346149"/>
    </source>
</evidence>
<evidence type="ECO:0000313" key="2">
    <source>
        <dbReference type="EMBL" id="KAK4776349.1"/>
    </source>
</evidence>
<evidence type="ECO:0000256" key="1">
    <source>
        <dbReference type="SAM" id="MobiDB-lite"/>
    </source>
</evidence>
<keyword evidence="3" id="KW-1185">Reference proteome</keyword>
<dbReference type="AlphaFoldDB" id="A0AAN7L241"/>
<proteinExistence type="predicted"/>
<feature type="compositionally biased region" description="Basic and acidic residues" evidence="1">
    <location>
        <begin position="1"/>
        <end position="22"/>
    </location>
</feature>
<feature type="region of interest" description="Disordered" evidence="1">
    <location>
        <begin position="1"/>
        <end position="61"/>
    </location>
</feature>
<name>A0AAN7L241_TRANT</name>
<dbReference type="EMBL" id="JAXQNO010000018">
    <property type="protein sequence ID" value="KAK4776349.1"/>
    <property type="molecule type" value="Genomic_DNA"/>
</dbReference>
<reference evidence="2 3" key="1">
    <citation type="journal article" date="2023" name="Hortic Res">
        <title>Pangenome of water caltrop reveals structural variations and asymmetric subgenome divergence after allopolyploidization.</title>
        <authorList>
            <person name="Zhang X."/>
            <person name="Chen Y."/>
            <person name="Wang L."/>
            <person name="Yuan Y."/>
            <person name="Fang M."/>
            <person name="Shi L."/>
            <person name="Lu R."/>
            <person name="Comes H.P."/>
            <person name="Ma Y."/>
            <person name="Chen Y."/>
            <person name="Huang G."/>
            <person name="Zhou Y."/>
            <person name="Zheng Z."/>
            <person name="Qiu Y."/>
        </authorList>
    </citation>
    <scope>NUCLEOTIDE SEQUENCE [LARGE SCALE GENOMIC DNA]</scope>
    <source>
        <strain evidence="2">F231</strain>
    </source>
</reference>
<organism evidence="2 3">
    <name type="scientific">Trapa natans</name>
    <name type="common">Water chestnut</name>
    <dbReference type="NCBI Taxonomy" id="22666"/>
    <lineage>
        <taxon>Eukaryota</taxon>
        <taxon>Viridiplantae</taxon>
        <taxon>Streptophyta</taxon>
        <taxon>Embryophyta</taxon>
        <taxon>Tracheophyta</taxon>
        <taxon>Spermatophyta</taxon>
        <taxon>Magnoliopsida</taxon>
        <taxon>eudicotyledons</taxon>
        <taxon>Gunneridae</taxon>
        <taxon>Pentapetalae</taxon>
        <taxon>rosids</taxon>
        <taxon>malvids</taxon>
        <taxon>Myrtales</taxon>
        <taxon>Lythraceae</taxon>
        <taxon>Trapa</taxon>
    </lineage>
</organism>
<sequence length="61" mass="7129">MISDFRENKKPRNKNSKGEEAKAWPYARVPPFFQPPFLKREHGEMSETKMAKTQKGSKTCE</sequence>
<accession>A0AAN7L241</accession>